<reference evidence="1 2" key="1">
    <citation type="submission" date="2018-06" db="EMBL/GenBank/DDBJ databases">
        <title>A transcriptomic atlas of mushroom development highlights an independent origin of complex multicellularity.</title>
        <authorList>
            <consortium name="DOE Joint Genome Institute"/>
            <person name="Krizsan K."/>
            <person name="Almasi E."/>
            <person name="Merenyi Z."/>
            <person name="Sahu N."/>
            <person name="Viragh M."/>
            <person name="Koszo T."/>
            <person name="Mondo S."/>
            <person name="Kiss B."/>
            <person name="Balint B."/>
            <person name="Kues U."/>
            <person name="Barry K."/>
            <person name="Hegedus J.C."/>
            <person name="Henrissat B."/>
            <person name="Johnson J."/>
            <person name="Lipzen A."/>
            <person name="Ohm R."/>
            <person name="Nagy I."/>
            <person name="Pangilinan J."/>
            <person name="Yan J."/>
            <person name="Xiong Y."/>
            <person name="Grigoriev I.V."/>
            <person name="Hibbett D.S."/>
            <person name="Nagy L.G."/>
        </authorList>
    </citation>
    <scope>NUCLEOTIDE SEQUENCE [LARGE SCALE GENOMIC DNA]</scope>
    <source>
        <strain evidence="1 2">SZMC22713</strain>
    </source>
</reference>
<keyword evidence="2" id="KW-1185">Reference proteome</keyword>
<organism evidence="1 2">
    <name type="scientific">Rickenella mellea</name>
    <dbReference type="NCBI Taxonomy" id="50990"/>
    <lineage>
        <taxon>Eukaryota</taxon>
        <taxon>Fungi</taxon>
        <taxon>Dikarya</taxon>
        <taxon>Basidiomycota</taxon>
        <taxon>Agaricomycotina</taxon>
        <taxon>Agaricomycetes</taxon>
        <taxon>Hymenochaetales</taxon>
        <taxon>Rickenellaceae</taxon>
        <taxon>Rickenella</taxon>
    </lineage>
</organism>
<gene>
    <name evidence="1" type="ORF">BD410DRAFT_622778</name>
</gene>
<evidence type="ECO:0000313" key="1">
    <source>
        <dbReference type="EMBL" id="TDL16437.1"/>
    </source>
</evidence>
<dbReference type="Proteomes" id="UP000294933">
    <property type="component" value="Unassembled WGS sequence"/>
</dbReference>
<sequence length="248" mass="28094">MRRNPPGNLITESRIKRTVRTIRTRSRESFPKLLLKQRFRHTSSKFQIRRTTLQMRNVPKCSKQRSVRSTGHFWAQPQTSHCTQDSALGLRELHYIYPIAIPAAGQPTKKSEPGGEIRSLFTGTAGSPRDKHFPDIISWTCGEEQCADISFERQSSDTLTKVAAISRNCSEVDCRWILQDRLLYPSTIATHKPCLAYPAMTLLTIAANALYRESSASLLSQRPIVAIMPMRTTMVSRLAPILSLRTRP</sequence>
<proteinExistence type="predicted"/>
<dbReference type="EMBL" id="ML170243">
    <property type="protein sequence ID" value="TDL16437.1"/>
    <property type="molecule type" value="Genomic_DNA"/>
</dbReference>
<dbReference type="AlphaFoldDB" id="A0A4Y7PM16"/>
<name>A0A4Y7PM16_9AGAM</name>
<accession>A0A4Y7PM16</accession>
<protein>
    <submittedName>
        <fullName evidence="1">Uncharacterized protein</fullName>
    </submittedName>
</protein>
<dbReference type="VEuPathDB" id="FungiDB:BD410DRAFT_622778"/>
<evidence type="ECO:0000313" key="2">
    <source>
        <dbReference type="Proteomes" id="UP000294933"/>
    </source>
</evidence>